<dbReference type="RefSeq" id="WP_090877046.1">
    <property type="nucleotide sequence ID" value="NZ_FMXQ01000005.1"/>
</dbReference>
<dbReference type="SUPFAM" id="SSF52540">
    <property type="entry name" value="P-loop containing nucleoside triphosphate hydrolases"/>
    <property type="match status" value="1"/>
</dbReference>
<keyword evidence="2" id="KW-0418">Kinase</keyword>
<evidence type="ECO:0000313" key="2">
    <source>
        <dbReference type="EMBL" id="SDB36784.1"/>
    </source>
</evidence>
<dbReference type="InterPro" id="IPR011009">
    <property type="entry name" value="Kinase-like_dom_sf"/>
</dbReference>
<dbReference type="EMBL" id="FMXQ01000005">
    <property type="protein sequence ID" value="SDB36784.1"/>
    <property type="molecule type" value="Genomic_DNA"/>
</dbReference>
<organism evidence="2 3">
    <name type="scientific">Bauldia litoralis</name>
    <dbReference type="NCBI Taxonomy" id="665467"/>
    <lineage>
        <taxon>Bacteria</taxon>
        <taxon>Pseudomonadati</taxon>
        <taxon>Pseudomonadota</taxon>
        <taxon>Alphaproteobacteria</taxon>
        <taxon>Hyphomicrobiales</taxon>
        <taxon>Kaistiaceae</taxon>
        <taxon>Bauldia</taxon>
    </lineage>
</organism>
<keyword evidence="3" id="KW-1185">Reference proteome</keyword>
<protein>
    <submittedName>
        <fullName evidence="2">Thymidylate kinase</fullName>
    </submittedName>
</protein>
<gene>
    <name evidence="2" type="ORF">SAMN02982931_02794</name>
</gene>
<evidence type="ECO:0000256" key="1">
    <source>
        <dbReference type="SAM" id="Phobius"/>
    </source>
</evidence>
<dbReference type="GO" id="GO:0016301">
    <property type="term" value="F:kinase activity"/>
    <property type="evidence" value="ECO:0007669"/>
    <property type="project" value="UniProtKB-KW"/>
</dbReference>
<dbReference type="AlphaFoldDB" id="A0A1G6CVB8"/>
<reference evidence="2 3" key="1">
    <citation type="submission" date="2016-10" db="EMBL/GenBank/DDBJ databases">
        <authorList>
            <person name="de Groot N.N."/>
        </authorList>
    </citation>
    <scope>NUCLEOTIDE SEQUENCE [LARGE SCALE GENOMIC DNA]</scope>
    <source>
        <strain evidence="2 3">ATCC 35022</strain>
    </source>
</reference>
<keyword evidence="1" id="KW-1133">Transmembrane helix</keyword>
<dbReference type="Gene3D" id="3.40.50.300">
    <property type="entry name" value="P-loop containing nucleotide triphosphate hydrolases"/>
    <property type="match status" value="1"/>
</dbReference>
<dbReference type="STRING" id="665467.SAMN02982931_02794"/>
<evidence type="ECO:0000313" key="3">
    <source>
        <dbReference type="Proteomes" id="UP000199071"/>
    </source>
</evidence>
<dbReference type="InterPro" id="IPR027417">
    <property type="entry name" value="P-loop_NTPase"/>
</dbReference>
<dbReference type="Proteomes" id="UP000199071">
    <property type="component" value="Unassembled WGS sequence"/>
</dbReference>
<sequence length="536" mass="61314">MTEHLTRTGKRGFMVAFVGVDGAGKSTAVLDVMADPAYRNIGVKRVYLGSNEYWIPGALRLNAVLISIPVLKYISISLLILDRQLRLFRAMYFRWRGCLVLCDRYFYDDIIGHRLARERAGGRALLGRIKALIRPRMIWRPDLTLYLEVGPDVAYGRKQDYPLDVMLRSNVMYRKVMPMYPEVVVVDADRSPADVRRAISGHIQTLLDGASEGRDRPRMAGLGSRFRSRLGKRLTALCLKHDFRSPGEWLIRHAGTWHPYVDDRIAEAPAVVDALRRMRGKGQSNLTSTGVLQYISRDWVDAVACGELSERSLRRNFAAWETLRQGPNADLVDYALKRRMEGETPVFSIERLDRVQCDGVVIDRLLVGLRGEMSPDHFSGQSFEAFRRALCDVAAIPRRQAEALMVVPEAGRVGFFHGDLHCENLLRNRHGRLVMVDLDRAQQNGPQVFDRIHCAVVARERKEGRHWLSFFSTRIAVQTDYPFPQLLHDVTVNSLTAYFLWRQSVEIANMPLPDRAYLERLRTCFRRMLGEKADMQ</sequence>
<accession>A0A1G6CVB8</accession>
<name>A0A1G6CVB8_9HYPH</name>
<proteinExistence type="predicted"/>
<keyword evidence="1" id="KW-0472">Membrane</keyword>
<dbReference type="SUPFAM" id="SSF56112">
    <property type="entry name" value="Protein kinase-like (PK-like)"/>
    <property type="match status" value="1"/>
</dbReference>
<keyword evidence="2" id="KW-0808">Transferase</keyword>
<feature type="transmembrane region" description="Helical" evidence="1">
    <location>
        <begin position="61"/>
        <end position="81"/>
    </location>
</feature>
<keyword evidence="1" id="KW-0812">Transmembrane</keyword>